<dbReference type="EMBL" id="BBLT01000001">
    <property type="protein sequence ID" value="GAL83482.1"/>
    <property type="molecule type" value="Genomic_DNA"/>
</dbReference>
<name>A0A098LAL6_9BACT</name>
<protein>
    <submittedName>
        <fullName evidence="1">Uncharacterized protein</fullName>
    </submittedName>
</protein>
<sequence length="60" mass="6510">MAVNSFIPSMVVLRSKVSSLGKTKTRIWLGVSASDKEFVAAVFKTDGSTKDLYVSNDRGN</sequence>
<evidence type="ECO:0000313" key="2">
    <source>
        <dbReference type="Proteomes" id="UP000030185"/>
    </source>
</evidence>
<accession>A0A098LAL6</accession>
<proteinExistence type="predicted"/>
<evidence type="ECO:0000313" key="1">
    <source>
        <dbReference type="EMBL" id="GAL83482.1"/>
    </source>
</evidence>
<keyword evidence="2" id="KW-1185">Reference proteome</keyword>
<reference evidence="1 2" key="1">
    <citation type="submission" date="2014-09" db="EMBL/GenBank/DDBJ databases">
        <title>Sporocytophaga myxococcoides PG-01 genome sequencing.</title>
        <authorList>
            <person name="Liu L."/>
            <person name="Gao P.J."/>
            <person name="Chen G.J."/>
            <person name="Wang L.S."/>
        </authorList>
    </citation>
    <scope>NUCLEOTIDE SEQUENCE [LARGE SCALE GENOMIC DNA]</scope>
    <source>
        <strain evidence="1 2">PG-01</strain>
    </source>
</reference>
<comment type="caution">
    <text evidence="1">The sequence shown here is derived from an EMBL/GenBank/DDBJ whole genome shotgun (WGS) entry which is preliminary data.</text>
</comment>
<organism evidence="1 2">
    <name type="scientific">Sporocytophaga myxococcoides</name>
    <dbReference type="NCBI Taxonomy" id="153721"/>
    <lineage>
        <taxon>Bacteria</taxon>
        <taxon>Pseudomonadati</taxon>
        <taxon>Bacteroidota</taxon>
        <taxon>Cytophagia</taxon>
        <taxon>Cytophagales</taxon>
        <taxon>Cytophagaceae</taxon>
        <taxon>Sporocytophaga</taxon>
    </lineage>
</organism>
<gene>
    <name evidence="1" type="ORF">MYP_709</name>
</gene>
<dbReference type="STRING" id="153721.MYP_709"/>
<dbReference type="AlphaFoldDB" id="A0A098LAL6"/>
<dbReference type="Proteomes" id="UP000030185">
    <property type="component" value="Unassembled WGS sequence"/>
</dbReference>